<organism evidence="2 3">
    <name type="scientific">Glutamicibacter soli</name>
    <dbReference type="NCBI Taxonomy" id="453836"/>
    <lineage>
        <taxon>Bacteria</taxon>
        <taxon>Bacillati</taxon>
        <taxon>Actinomycetota</taxon>
        <taxon>Actinomycetes</taxon>
        <taxon>Micrococcales</taxon>
        <taxon>Micrococcaceae</taxon>
        <taxon>Glutamicibacter</taxon>
    </lineage>
</organism>
<accession>A0A365YBI2</accession>
<dbReference type="Proteomes" id="UP000252167">
    <property type="component" value="Unassembled WGS sequence"/>
</dbReference>
<evidence type="ECO:0000313" key="2">
    <source>
        <dbReference type="EMBL" id="RBM00051.1"/>
    </source>
</evidence>
<evidence type="ECO:0000313" key="3">
    <source>
        <dbReference type="Proteomes" id="UP000252167"/>
    </source>
</evidence>
<comment type="caution">
    <text evidence="2">The sequence shown here is derived from an EMBL/GenBank/DDBJ whole genome shotgun (WGS) entry which is preliminary data.</text>
</comment>
<name>A0A365YBI2_9MICC</name>
<proteinExistence type="predicted"/>
<evidence type="ECO:0000256" key="1">
    <source>
        <dbReference type="SAM" id="Phobius"/>
    </source>
</evidence>
<reference evidence="2 3" key="1">
    <citation type="submission" date="2018-01" db="EMBL/GenBank/DDBJ databases">
        <title>Glutamicibacter soli strain NHPC-3 Whole genome sequence and assembly.</title>
        <authorList>
            <person name="Choudhury P."/>
            <person name="Gupta D."/>
            <person name="Sengupta K."/>
            <person name="Jawed A."/>
            <person name="Sultana N."/>
            <person name="Saha P."/>
        </authorList>
    </citation>
    <scope>NUCLEOTIDE SEQUENCE [LARGE SCALE GENOMIC DNA]</scope>
    <source>
        <strain evidence="2 3">NHPC-3</strain>
    </source>
</reference>
<dbReference type="AlphaFoldDB" id="A0A365YBI2"/>
<keyword evidence="1" id="KW-0472">Membrane</keyword>
<feature type="transmembrane region" description="Helical" evidence="1">
    <location>
        <begin position="36"/>
        <end position="56"/>
    </location>
</feature>
<keyword evidence="1" id="KW-1133">Transmembrane helix</keyword>
<sequence length="65" mass="6911">MLGVVLLLASVCIFVLALDNSQRSLATTCWVTSTLMFIAAAMLLLSGIVGSSSVTAGDPRRKRQR</sequence>
<keyword evidence="3" id="KW-1185">Reference proteome</keyword>
<gene>
    <name evidence="2" type="ORF">C1H84_13035</name>
</gene>
<dbReference type="EMBL" id="POAF01000006">
    <property type="protein sequence ID" value="RBM00051.1"/>
    <property type="molecule type" value="Genomic_DNA"/>
</dbReference>
<keyword evidence="1" id="KW-0812">Transmembrane</keyword>
<protein>
    <submittedName>
        <fullName evidence="2">Uncharacterized protein</fullName>
    </submittedName>
</protein>